<keyword evidence="2" id="KW-1185">Reference proteome</keyword>
<accession>A0A0D9VJH2</accession>
<name>A0A0D9VJH2_9ORYZ</name>
<dbReference type="InterPro" id="IPR044715">
    <property type="entry name" value="WDR86-like"/>
</dbReference>
<dbReference type="Gramene" id="LPERR02G22640.3">
    <property type="protein sequence ID" value="LPERR02G22640.3"/>
    <property type="gene ID" value="LPERR02G22640"/>
</dbReference>
<dbReference type="SUPFAM" id="SSF50978">
    <property type="entry name" value="WD40 repeat-like"/>
    <property type="match status" value="1"/>
</dbReference>
<evidence type="ECO:0000313" key="1">
    <source>
        <dbReference type="EnsemblPlants" id="LPERR02G22640.3"/>
    </source>
</evidence>
<reference evidence="2" key="2">
    <citation type="submission" date="2013-12" db="EMBL/GenBank/DDBJ databases">
        <authorList>
            <person name="Yu Y."/>
            <person name="Lee S."/>
            <person name="de Baynast K."/>
            <person name="Wissotski M."/>
            <person name="Liu L."/>
            <person name="Talag J."/>
            <person name="Goicoechea J."/>
            <person name="Angelova A."/>
            <person name="Jetty R."/>
            <person name="Kudrna D."/>
            <person name="Golser W."/>
            <person name="Rivera L."/>
            <person name="Zhang J."/>
            <person name="Wing R."/>
        </authorList>
    </citation>
    <scope>NUCLEOTIDE SEQUENCE</scope>
</reference>
<dbReference type="AlphaFoldDB" id="A0A0D9VJH2"/>
<dbReference type="InterPro" id="IPR015943">
    <property type="entry name" value="WD40/YVTN_repeat-like_dom_sf"/>
</dbReference>
<dbReference type="HOGENOM" id="CLU_2517027_0_0_1"/>
<evidence type="ECO:0008006" key="3">
    <source>
        <dbReference type="Google" id="ProtNLM"/>
    </source>
</evidence>
<protein>
    <recommendedName>
        <fullName evidence="3">Anaphase-promoting complex subunit 4 WD40 domain-containing protein</fullName>
    </recommendedName>
</protein>
<dbReference type="PANTHER" id="PTHR44489:SF1">
    <property type="entry name" value="ZINC FINGER CCCH DOMAIN-CONTAINING PROTEIN 63"/>
    <property type="match status" value="1"/>
</dbReference>
<proteinExistence type="predicted"/>
<sequence length="88" mass="9698">MEGIRYYEKGALALSGMPDAQSKPVLLCSLNDNTVRLYDLPSFSDRGRIFSKQEIRAIQAGPGGLFFTGDGTGELKVWQWVIDGSQTK</sequence>
<dbReference type="InterPro" id="IPR036322">
    <property type="entry name" value="WD40_repeat_dom_sf"/>
</dbReference>
<dbReference type="Proteomes" id="UP000032180">
    <property type="component" value="Chromosome 2"/>
</dbReference>
<dbReference type="Gene3D" id="2.130.10.10">
    <property type="entry name" value="YVTN repeat-like/Quinoprotein amine dehydrogenase"/>
    <property type="match status" value="1"/>
</dbReference>
<reference evidence="1 2" key="1">
    <citation type="submission" date="2012-08" db="EMBL/GenBank/DDBJ databases">
        <title>Oryza genome evolution.</title>
        <authorList>
            <person name="Wing R.A."/>
        </authorList>
    </citation>
    <scope>NUCLEOTIDE SEQUENCE</scope>
</reference>
<reference evidence="1" key="3">
    <citation type="submission" date="2015-04" db="UniProtKB">
        <authorList>
            <consortium name="EnsemblPlants"/>
        </authorList>
    </citation>
    <scope>IDENTIFICATION</scope>
</reference>
<evidence type="ECO:0000313" key="2">
    <source>
        <dbReference type="Proteomes" id="UP000032180"/>
    </source>
</evidence>
<organism evidence="1 2">
    <name type="scientific">Leersia perrieri</name>
    <dbReference type="NCBI Taxonomy" id="77586"/>
    <lineage>
        <taxon>Eukaryota</taxon>
        <taxon>Viridiplantae</taxon>
        <taxon>Streptophyta</taxon>
        <taxon>Embryophyta</taxon>
        <taxon>Tracheophyta</taxon>
        <taxon>Spermatophyta</taxon>
        <taxon>Magnoliopsida</taxon>
        <taxon>Liliopsida</taxon>
        <taxon>Poales</taxon>
        <taxon>Poaceae</taxon>
        <taxon>BOP clade</taxon>
        <taxon>Oryzoideae</taxon>
        <taxon>Oryzeae</taxon>
        <taxon>Oryzinae</taxon>
        <taxon>Leersia</taxon>
    </lineage>
</organism>
<dbReference type="PANTHER" id="PTHR44489">
    <property type="match status" value="1"/>
</dbReference>
<dbReference type="EnsemblPlants" id="LPERR02G22640.3">
    <property type="protein sequence ID" value="LPERR02G22640.3"/>
    <property type="gene ID" value="LPERR02G22640"/>
</dbReference>